<dbReference type="InterPro" id="IPR050952">
    <property type="entry name" value="TRIM-NHL_E3_ligases"/>
</dbReference>
<dbReference type="GO" id="GO:0000209">
    <property type="term" value="P:protein polyubiquitination"/>
    <property type="evidence" value="ECO:0007669"/>
    <property type="project" value="TreeGrafter"/>
</dbReference>
<dbReference type="Pfam" id="PF01436">
    <property type="entry name" value="NHL"/>
    <property type="match status" value="1"/>
</dbReference>
<reference evidence="2" key="1">
    <citation type="submission" date="2018-06" db="EMBL/GenBank/DDBJ databases">
        <authorList>
            <person name="Zhirakovskaya E."/>
        </authorList>
    </citation>
    <scope>NUCLEOTIDE SEQUENCE</scope>
</reference>
<keyword evidence="1" id="KW-0677">Repeat</keyword>
<dbReference type="GO" id="GO:0061630">
    <property type="term" value="F:ubiquitin protein ligase activity"/>
    <property type="evidence" value="ECO:0007669"/>
    <property type="project" value="TreeGrafter"/>
</dbReference>
<evidence type="ECO:0008006" key="3">
    <source>
        <dbReference type="Google" id="ProtNLM"/>
    </source>
</evidence>
<evidence type="ECO:0000256" key="1">
    <source>
        <dbReference type="ARBA" id="ARBA00022737"/>
    </source>
</evidence>
<sequence>MQHNLRKLNSINYFISCLLLSFSITATGAYASGIPTQKAPKVLQLGNSGAQTLALPSDIAIYRNKIYVVDGTNHRIMAYDLNGKLLFHFSGKGSQPGELNSPLGIDTSPDGKIYITDSGNKRIQIFSAEGKFVSGFNVKIGKKSVRPVDVIYHSRSGNIIVSGSNHYVMTFSPKGKLLKKWGGNGISKGEFRYPATISELKDGRIAVVDVLNSRVQVFNPDGSVSITVGQWGVLPGQLFRPKGIAIDKKGNFYISDSYMNVLQKYSDSGKFIAVLGNKGKPYKMQTPVGMTVYKDRLYVVEMRNHLVSVYKLVN</sequence>
<proteinExistence type="predicted"/>
<name>A0A3B0X543_9ZZZZ</name>
<dbReference type="PROSITE" id="PS51125">
    <property type="entry name" value="NHL"/>
    <property type="match status" value="3"/>
</dbReference>
<dbReference type="AlphaFoldDB" id="A0A3B0X543"/>
<dbReference type="CDD" id="cd05819">
    <property type="entry name" value="NHL"/>
    <property type="match status" value="1"/>
</dbReference>
<dbReference type="InterPro" id="IPR011042">
    <property type="entry name" value="6-blade_b-propeller_TolB-like"/>
</dbReference>
<dbReference type="PANTHER" id="PTHR24104">
    <property type="entry name" value="E3 UBIQUITIN-PROTEIN LIGASE NHLRC1-RELATED"/>
    <property type="match status" value="1"/>
</dbReference>
<accession>A0A3B0X543</accession>
<dbReference type="PANTHER" id="PTHR24104:SF25">
    <property type="entry name" value="PROTEIN LIN-41"/>
    <property type="match status" value="1"/>
</dbReference>
<evidence type="ECO:0000313" key="2">
    <source>
        <dbReference type="EMBL" id="VAW63438.1"/>
    </source>
</evidence>
<dbReference type="SUPFAM" id="SSF101898">
    <property type="entry name" value="NHL repeat"/>
    <property type="match status" value="1"/>
</dbReference>
<organism evidence="2">
    <name type="scientific">hydrothermal vent metagenome</name>
    <dbReference type="NCBI Taxonomy" id="652676"/>
    <lineage>
        <taxon>unclassified sequences</taxon>
        <taxon>metagenomes</taxon>
        <taxon>ecological metagenomes</taxon>
    </lineage>
</organism>
<dbReference type="GO" id="GO:0008270">
    <property type="term" value="F:zinc ion binding"/>
    <property type="evidence" value="ECO:0007669"/>
    <property type="project" value="UniProtKB-KW"/>
</dbReference>
<protein>
    <recommendedName>
        <fullName evidence="3">NHL repeat domain protein</fullName>
    </recommendedName>
</protein>
<dbReference type="Gene3D" id="2.120.10.30">
    <property type="entry name" value="TolB, C-terminal domain"/>
    <property type="match status" value="2"/>
</dbReference>
<gene>
    <name evidence="2" type="ORF">MNBD_GAMMA09-814</name>
</gene>
<dbReference type="Pfam" id="PF17170">
    <property type="entry name" value="DUF5128"/>
    <property type="match status" value="1"/>
</dbReference>
<dbReference type="EMBL" id="UOFI01000041">
    <property type="protein sequence ID" value="VAW63438.1"/>
    <property type="molecule type" value="Genomic_DNA"/>
</dbReference>
<dbReference type="InterPro" id="IPR001258">
    <property type="entry name" value="NHL_repeat"/>
</dbReference>
<dbReference type="GO" id="GO:0043161">
    <property type="term" value="P:proteasome-mediated ubiquitin-dependent protein catabolic process"/>
    <property type="evidence" value="ECO:0007669"/>
    <property type="project" value="TreeGrafter"/>
</dbReference>